<evidence type="ECO:0000256" key="1">
    <source>
        <dbReference type="SAM" id="MobiDB-lite"/>
    </source>
</evidence>
<feature type="compositionally biased region" description="Basic and acidic residues" evidence="1">
    <location>
        <begin position="1"/>
        <end position="11"/>
    </location>
</feature>
<comment type="caution">
    <text evidence="2">The sequence shown here is derived from an EMBL/GenBank/DDBJ whole genome shotgun (WGS) entry which is preliminary data.</text>
</comment>
<reference evidence="2 3" key="1">
    <citation type="journal article" date="2019" name="Sci. Rep.">
        <title>Orb-weaving spider Araneus ventricosus genome elucidates the spidroin gene catalogue.</title>
        <authorList>
            <person name="Kono N."/>
            <person name="Nakamura H."/>
            <person name="Ohtoshi R."/>
            <person name="Moran D.A.P."/>
            <person name="Shinohara A."/>
            <person name="Yoshida Y."/>
            <person name="Fujiwara M."/>
            <person name="Mori M."/>
            <person name="Tomita M."/>
            <person name="Arakawa K."/>
        </authorList>
    </citation>
    <scope>NUCLEOTIDE SEQUENCE [LARGE SCALE GENOMIC DNA]</scope>
</reference>
<dbReference type="InterPro" id="IPR036397">
    <property type="entry name" value="RNaseH_sf"/>
</dbReference>
<dbReference type="GO" id="GO:0003676">
    <property type="term" value="F:nucleic acid binding"/>
    <property type="evidence" value="ECO:0007669"/>
    <property type="project" value="InterPro"/>
</dbReference>
<evidence type="ECO:0000313" key="3">
    <source>
        <dbReference type="Proteomes" id="UP000499080"/>
    </source>
</evidence>
<name>A0A4Y2ATA0_ARAVE</name>
<feature type="region of interest" description="Disordered" evidence="1">
    <location>
        <begin position="1"/>
        <end position="23"/>
    </location>
</feature>
<sequence length="111" mass="12330">MPLSPAHDRARFPKGNDMARGRDTLLGAKHRRKRPYRGGRLLVWAGIATNGRTDLYVFAGGSVTAVRYRDESLHPLVRPFIAAMGTDAIFMDDNARPPARIEHDWCGVSGE</sequence>
<gene>
    <name evidence="2" type="ORF">AVEN_252558_1</name>
</gene>
<dbReference type="Proteomes" id="UP000499080">
    <property type="component" value="Unassembled WGS sequence"/>
</dbReference>
<dbReference type="EMBL" id="BGPR01000028">
    <property type="protein sequence ID" value="GBL82415.1"/>
    <property type="molecule type" value="Genomic_DNA"/>
</dbReference>
<organism evidence="2 3">
    <name type="scientific">Araneus ventricosus</name>
    <name type="common">Orbweaver spider</name>
    <name type="synonym">Epeira ventricosa</name>
    <dbReference type="NCBI Taxonomy" id="182803"/>
    <lineage>
        <taxon>Eukaryota</taxon>
        <taxon>Metazoa</taxon>
        <taxon>Ecdysozoa</taxon>
        <taxon>Arthropoda</taxon>
        <taxon>Chelicerata</taxon>
        <taxon>Arachnida</taxon>
        <taxon>Araneae</taxon>
        <taxon>Araneomorphae</taxon>
        <taxon>Entelegynae</taxon>
        <taxon>Araneoidea</taxon>
        <taxon>Araneidae</taxon>
        <taxon>Araneus</taxon>
    </lineage>
</organism>
<keyword evidence="3" id="KW-1185">Reference proteome</keyword>
<protein>
    <submittedName>
        <fullName evidence="2">Uncharacterized protein</fullName>
    </submittedName>
</protein>
<dbReference type="Gene3D" id="3.30.420.10">
    <property type="entry name" value="Ribonuclease H-like superfamily/Ribonuclease H"/>
    <property type="match status" value="1"/>
</dbReference>
<proteinExistence type="predicted"/>
<accession>A0A4Y2ATA0</accession>
<dbReference type="OrthoDB" id="8942091at2759"/>
<evidence type="ECO:0000313" key="2">
    <source>
        <dbReference type="EMBL" id="GBL82415.1"/>
    </source>
</evidence>
<dbReference type="AlphaFoldDB" id="A0A4Y2ATA0"/>